<dbReference type="OrthoDB" id="1731983at2759"/>
<dbReference type="PANTHER" id="PTHR32487">
    <property type="entry name" value="3-OXO-DELTA(4,5)-STEROID 5-BETA-REDUCTASE"/>
    <property type="match status" value="1"/>
</dbReference>
<dbReference type="STRING" id="303698.A0A1V6TRA9"/>
<dbReference type="Pfam" id="PF22917">
    <property type="entry name" value="PRISE"/>
    <property type="match status" value="1"/>
</dbReference>
<feature type="domain" description="PRISE-like Rossmann-fold" evidence="1">
    <location>
        <begin position="6"/>
        <end position="415"/>
    </location>
</feature>
<comment type="caution">
    <text evidence="2">The sequence shown here is derived from an EMBL/GenBank/DDBJ whole genome shotgun (WGS) entry which is preliminary data.</text>
</comment>
<keyword evidence="3" id="KW-1185">Reference proteome</keyword>
<organism evidence="2 3">
    <name type="scientific">Penicillium steckii</name>
    <dbReference type="NCBI Taxonomy" id="303698"/>
    <lineage>
        <taxon>Eukaryota</taxon>
        <taxon>Fungi</taxon>
        <taxon>Dikarya</taxon>
        <taxon>Ascomycota</taxon>
        <taxon>Pezizomycotina</taxon>
        <taxon>Eurotiomycetes</taxon>
        <taxon>Eurotiomycetidae</taxon>
        <taxon>Eurotiales</taxon>
        <taxon>Aspergillaceae</taxon>
        <taxon>Penicillium</taxon>
    </lineage>
</organism>
<dbReference type="InterPro" id="IPR036291">
    <property type="entry name" value="NAD(P)-bd_dom_sf"/>
</dbReference>
<evidence type="ECO:0000259" key="1">
    <source>
        <dbReference type="Pfam" id="PF22917"/>
    </source>
</evidence>
<dbReference type="CDD" id="cd08948">
    <property type="entry name" value="5beta-POR_like_SDR_a"/>
    <property type="match status" value="1"/>
</dbReference>
<dbReference type="AlphaFoldDB" id="A0A1V6TRA9"/>
<dbReference type="InterPro" id="IPR055222">
    <property type="entry name" value="PRISE-like_Rossmann-fold"/>
</dbReference>
<protein>
    <recommendedName>
        <fullName evidence="1">PRISE-like Rossmann-fold domain-containing protein</fullName>
    </recommendedName>
</protein>
<dbReference type="Proteomes" id="UP000191285">
    <property type="component" value="Unassembled WGS sequence"/>
</dbReference>
<reference evidence="3" key="1">
    <citation type="journal article" date="2017" name="Nat. Microbiol.">
        <title>Global analysis of biosynthetic gene clusters reveals vast potential of secondary metabolite production in Penicillium species.</title>
        <authorList>
            <person name="Nielsen J.C."/>
            <person name="Grijseels S."/>
            <person name="Prigent S."/>
            <person name="Ji B."/>
            <person name="Dainat J."/>
            <person name="Nielsen K.F."/>
            <person name="Frisvad J.C."/>
            <person name="Workman M."/>
            <person name="Nielsen J."/>
        </authorList>
    </citation>
    <scope>NUCLEOTIDE SEQUENCE [LARGE SCALE GENOMIC DNA]</scope>
    <source>
        <strain evidence="3">IBT 24891</strain>
    </source>
</reference>
<evidence type="ECO:0000313" key="2">
    <source>
        <dbReference type="EMBL" id="OQE28821.1"/>
    </source>
</evidence>
<dbReference type="EMBL" id="MLKD01000003">
    <property type="protein sequence ID" value="OQE28821.1"/>
    <property type="molecule type" value="Genomic_DNA"/>
</dbReference>
<name>A0A1V6TRA9_9EURO</name>
<gene>
    <name evidence="2" type="ORF">PENSTE_c003G01385</name>
</gene>
<sequence length="416" mass="46110">MSSNHAIVYGASAIVGWSIVDQLLRKYPNDSSFSKVTAITNRPLEISSSYWPTTDVHGPQLQLVSGFDLRNEEGPTLAALLKEKVNDVEGITTIFYSVFTAMDDDIEEVATNLRMLRNVIDAHNILNPNLKFVTIIGGTRGYGIYAPGGTFTPPLREDMVSNIPAEYAKTVVYPAYRELLNEKSEGKSWTWCEVCPDAIIGFTPNGSQFSLALHWGQYLSLYAYNHGKSRHSSHPNEDVVKVPFPGNTAGANSLFTPVSSKTIARFMIYASLNRQECGRGKLFNIADHEVPCTYGEIWPKLAEWFGLEGIGPVHVDDSESKDTLQVGELPQSTGSISPGEYITTHREIFPRHGCKNALTAGVGAGNRQLDSVGYWLTFDRQMSLEKIRKTGFEGNKDPIDGWIETFEMFRKAGLIL</sequence>
<dbReference type="Gene3D" id="3.40.50.720">
    <property type="entry name" value="NAD(P)-binding Rossmann-like Domain"/>
    <property type="match status" value="1"/>
</dbReference>
<evidence type="ECO:0000313" key="3">
    <source>
        <dbReference type="Proteomes" id="UP000191285"/>
    </source>
</evidence>
<dbReference type="PANTHER" id="PTHR32487:SF4">
    <property type="entry name" value="SIRQ PROTEIN"/>
    <property type="match status" value="1"/>
</dbReference>
<accession>A0A1V6TRA9</accession>
<dbReference type="SUPFAM" id="SSF51735">
    <property type="entry name" value="NAD(P)-binding Rossmann-fold domains"/>
    <property type="match status" value="1"/>
</dbReference>
<proteinExistence type="predicted"/>